<gene>
    <name evidence="2" type="ORF">A1O3_10398</name>
</gene>
<dbReference type="Proteomes" id="UP000019478">
    <property type="component" value="Unassembled WGS sequence"/>
</dbReference>
<name>W9XIQ4_9EURO</name>
<protein>
    <recommendedName>
        <fullName evidence="1">Arrestin-like N-terminal domain-containing protein</fullName>
    </recommendedName>
</protein>
<dbReference type="GeneID" id="19174478"/>
<evidence type="ECO:0000313" key="3">
    <source>
        <dbReference type="Proteomes" id="UP000019478"/>
    </source>
</evidence>
<feature type="domain" description="Arrestin-like N-terminal" evidence="1">
    <location>
        <begin position="14"/>
        <end position="91"/>
    </location>
</feature>
<dbReference type="OrthoDB" id="2333384at2759"/>
<dbReference type="Gene3D" id="2.60.40.640">
    <property type="match status" value="1"/>
</dbReference>
<evidence type="ECO:0000313" key="2">
    <source>
        <dbReference type="EMBL" id="EXJ77240.1"/>
    </source>
</evidence>
<dbReference type="HOGENOM" id="CLU_1731234_0_0_1"/>
<proteinExistence type="predicted"/>
<organism evidence="2 3">
    <name type="scientific">Capronia epimyces CBS 606.96</name>
    <dbReference type="NCBI Taxonomy" id="1182542"/>
    <lineage>
        <taxon>Eukaryota</taxon>
        <taxon>Fungi</taxon>
        <taxon>Dikarya</taxon>
        <taxon>Ascomycota</taxon>
        <taxon>Pezizomycotina</taxon>
        <taxon>Eurotiomycetes</taxon>
        <taxon>Chaetothyriomycetidae</taxon>
        <taxon>Chaetothyriales</taxon>
        <taxon>Herpotrichiellaceae</taxon>
        <taxon>Capronia</taxon>
    </lineage>
</organism>
<reference evidence="2 3" key="1">
    <citation type="submission" date="2013-03" db="EMBL/GenBank/DDBJ databases">
        <title>The Genome Sequence of Capronia epimyces CBS 606.96.</title>
        <authorList>
            <consortium name="The Broad Institute Genomics Platform"/>
            <person name="Cuomo C."/>
            <person name="de Hoog S."/>
            <person name="Gorbushina A."/>
            <person name="Walker B."/>
            <person name="Young S.K."/>
            <person name="Zeng Q."/>
            <person name="Gargeya S."/>
            <person name="Fitzgerald M."/>
            <person name="Haas B."/>
            <person name="Abouelleil A."/>
            <person name="Allen A.W."/>
            <person name="Alvarado L."/>
            <person name="Arachchi H.M."/>
            <person name="Berlin A.M."/>
            <person name="Chapman S.B."/>
            <person name="Gainer-Dewar J."/>
            <person name="Goldberg J."/>
            <person name="Griggs A."/>
            <person name="Gujja S."/>
            <person name="Hansen M."/>
            <person name="Howarth C."/>
            <person name="Imamovic A."/>
            <person name="Ireland A."/>
            <person name="Larimer J."/>
            <person name="McCowan C."/>
            <person name="Murphy C."/>
            <person name="Pearson M."/>
            <person name="Poon T.W."/>
            <person name="Priest M."/>
            <person name="Roberts A."/>
            <person name="Saif S."/>
            <person name="Shea T."/>
            <person name="Sisk P."/>
            <person name="Sykes S."/>
            <person name="Wortman J."/>
            <person name="Nusbaum C."/>
            <person name="Birren B."/>
        </authorList>
    </citation>
    <scope>NUCLEOTIDE SEQUENCE [LARGE SCALE GENOMIC DNA]</scope>
    <source>
        <strain evidence="2 3">CBS 606.96</strain>
    </source>
</reference>
<dbReference type="InterPro" id="IPR014752">
    <property type="entry name" value="Arrestin-like_C"/>
</dbReference>
<keyword evidence="3" id="KW-1185">Reference proteome</keyword>
<comment type="caution">
    <text evidence="2">The sequence shown here is derived from an EMBL/GenBank/DDBJ whole genome shotgun (WGS) entry which is preliminary data.</text>
</comment>
<dbReference type="AlphaFoldDB" id="W9XIQ4"/>
<dbReference type="InterPro" id="IPR011021">
    <property type="entry name" value="Arrestin-like_N"/>
</dbReference>
<dbReference type="Pfam" id="PF00339">
    <property type="entry name" value="Arrestin_N"/>
    <property type="match status" value="1"/>
</dbReference>
<dbReference type="RefSeq" id="XP_007738678.1">
    <property type="nucleotide sequence ID" value="XM_007740488.1"/>
</dbReference>
<accession>W9XIQ4</accession>
<dbReference type="EMBL" id="AMGY01000011">
    <property type="protein sequence ID" value="EXJ77240.1"/>
    <property type="molecule type" value="Genomic_DNA"/>
</dbReference>
<evidence type="ECO:0000259" key="1">
    <source>
        <dbReference type="Pfam" id="PF00339"/>
    </source>
</evidence>
<sequence>MGLTKAYNSPGLSFELDTPALLYYSPGDLISGQVVLNTTDQAAIGSVTVSFWGRAKSHIIQQYGQSGTSERGRTQFFQQNKILYTGHCTHKPSFLSWPFEFVVPDQADPVCIRSGKAWKIQENYTSTQVRDLDLNLLPSMFQGLTAPPQQQ</sequence>